<gene>
    <name evidence="1" type="ORF">RB614_23910</name>
</gene>
<evidence type="ECO:0000313" key="2">
    <source>
        <dbReference type="Proteomes" id="UP001230908"/>
    </source>
</evidence>
<name>A0ABU0ZKJ0_9ACTN</name>
<dbReference type="EMBL" id="JAVHUY010000023">
    <property type="protein sequence ID" value="MDQ7907571.1"/>
    <property type="molecule type" value="Genomic_DNA"/>
</dbReference>
<reference evidence="1 2" key="1">
    <citation type="submission" date="2023-08" db="EMBL/GenBank/DDBJ databases">
        <title>Phytohabitans sansha sp. nov., isolated from marine sediment.</title>
        <authorList>
            <person name="Zhao Y."/>
            <person name="Yi K."/>
        </authorList>
    </citation>
    <scope>NUCLEOTIDE SEQUENCE [LARGE SCALE GENOMIC DNA]</scope>
    <source>
        <strain evidence="1 2">ZYX-F-186</strain>
    </source>
</reference>
<sequence>MAEPSPVSRCARAATAKEAAYRIDYPLAYARSTRVVAFDDEAARTVRAVMDEPWGQAQFYSAPGPGHELLTVAGEARPLAGELADSDSVIMVATNRVNAEAVATVGAAAQVRAIMTAGLLMADEDGLTGETFMAIRPYARILLAPADQDDLVELLRAIRA</sequence>
<evidence type="ECO:0008006" key="3">
    <source>
        <dbReference type="Google" id="ProtNLM"/>
    </source>
</evidence>
<evidence type="ECO:0000313" key="1">
    <source>
        <dbReference type="EMBL" id="MDQ7907571.1"/>
    </source>
</evidence>
<organism evidence="1 2">
    <name type="scientific">Phytohabitans maris</name>
    <dbReference type="NCBI Taxonomy" id="3071409"/>
    <lineage>
        <taxon>Bacteria</taxon>
        <taxon>Bacillati</taxon>
        <taxon>Actinomycetota</taxon>
        <taxon>Actinomycetes</taxon>
        <taxon>Micromonosporales</taxon>
        <taxon>Micromonosporaceae</taxon>
    </lineage>
</organism>
<proteinExistence type="predicted"/>
<dbReference type="Proteomes" id="UP001230908">
    <property type="component" value="Unassembled WGS sequence"/>
</dbReference>
<comment type="caution">
    <text evidence="1">The sequence shown here is derived from an EMBL/GenBank/DDBJ whole genome shotgun (WGS) entry which is preliminary data.</text>
</comment>
<accession>A0ABU0ZKJ0</accession>
<dbReference type="RefSeq" id="WP_308714848.1">
    <property type="nucleotide sequence ID" value="NZ_JAVHUY010000023.1"/>
</dbReference>
<keyword evidence="2" id="KW-1185">Reference proteome</keyword>
<protein>
    <recommendedName>
        <fullName evidence="3">3-methyl-2-oxobutanoate hydroxymethyltransferase</fullName>
    </recommendedName>
</protein>